<keyword evidence="6 8" id="KW-1133">Transmembrane helix</keyword>
<evidence type="ECO:0000256" key="7">
    <source>
        <dbReference type="ARBA" id="ARBA00023136"/>
    </source>
</evidence>
<comment type="similarity">
    <text evidence="2 8">Belongs to the SPCS2 family.</text>
</comment>
<feature type="transmembrane region" description="Helical" evidence="8">
    <location>
        <begin position="76"/>
        <end position="97"/>
    </location>
</feature>
<evidence type="ECO:0000313" key="9">
    <source>
        <dbReference type="EMBL" id="OAO12464.1"/>
    </source>
</evidence>
<evidence type="ECO:0000256" key="4">
    <source>
        <dbReference type="ARBA" id="ARBA00022692"/>
    </source>
</evidence>
<dbReference type="Proteomes" id="UP000078348">
    <property type="component" value="Unassembled WGS sequence"/>
</dbReference>
<reference evidence="9 10" key="1">
    <citation type="submission" date="2016-05" db="EMBL/GenBank/DDBJ databases">
        <title>Nuclear genome of Blastocystis sp. subtype 1 NandII.</title>
        <authorList>
            <person name="Gentekaki E."/>
            <person name="Curtis B."/>
            <person name="Stairs C."/>
            <person name="Eme L."/>
            <person name="Herman E."/>
            <person name="Klimes V."/>
            <person name="Arias M.C."/>
            <person name="Elias M."/>
            <person name="Hilliou F."/>
            <person name="Klute M."/>
            <person name="Malik S.-B."/>
            <person name="Pightling A."/>
            <person name="Rachubinski R."/>
            <person name="Salas D."/>
            <person name="Schlacht A."/>
            <person name="Suga H."/>
            <person name="Archibald J."/>
            <person name="Ball S.G."/>
            <person name="Clark G."/>
            <person name="Dacks J."/>
            <person name="Van Der Giezen M."/>
            <person name="Tsaousis A."/>
            <person name="Roger A."/>
        </authorList>
    </citation>
    <scope>NUCLEOTIDE SEQUENCE [LARGE SCALE GENOMIC DNA]</scope>
    <source>
        <strain evidence="10">ATCC 50177 / NandII</strain>
    </source>
</reference>
<name>A0A196S901_BLAHN</name>
<evidence type="ECO:0000256" key="2">
    <source>
        <dbReference type="ARBA" id="ARBA00007324"/>
    </source>
</evidence>
<dbReference type="GO" id="GO:0006465">
    <property type="term" value="P:signal peptide processing"/>
    <property type="evidence" value="ECO:0007669"/>
    <property type="project" value="UniProtKB-UniRule"/>
</dbReference>
<keyword evidence="7 8" id="KW-0472">Membrane</keyword>
<keyword evidence="5 8" id="KW-0256">Endoplasmic reticulum</keyword>
<feature type="transmembrane region" description="Helical" evidence="8">
    <location>
        <begin position="45"/>
        <end position="64"/>
    </location>
</feature>
<dbReference type="Pfam" id="PF06703">
    <property type="entry name" value="SPC25"/>
    <property type="match status" value="1"/>
</dbReference>
<accession>A0A196S901</accession>
<keyword evidence="10" id="KW-1185">Reference proteome</keyword>
<dbReference type="InterPro" id="IPR009582">
    <property type="entry name" value="Spc2/SPCS2"/>
</dbReference>
<comment type="caution">
    <text evidence="9">The sequence shown here is derived from an EMBL/GenBank/DDBJ whole genome shotgun (WGS) entry which is preliminary data.</text>
</comment>
<evidence type="ECO:0000256" key="6">
    <source>
        <dbReference type="ARBA" id="ARBA00022989"/>
    </source>
</evidence>
<evidence type="ECO:0000256" key="3">
    <source>
        <dbReference type="ARBA" id="ARBA00017057"/>
    </source>
</evidence>
<gene>
    <name evidence="9" type="ORF">AV274_5819</name>
</gene>
<dbReference type="EMBL" id="LXWW01000543">
    <property type="protein sequence ID" value="OAO12464.1"/>
    <property type="molecule type" value="Genomic_DNA"/>
</dbReference>
<evidence type="ECO:0000256" key="1">
    <source>
        <dbReference type="ARBA" id="ARBA00004477"/>
    </source>
</evidence>
<dbReference type="GO" id="GO:0008233">
    <property type="term" value="F:peptidase activity"/>
    <property type="evidence" value="ECO:0007669"/>
    <property type="project" value="UniProtKB-UniRule"/>
</dbReference>
<organism evidence="9 10">
    <name type="scientific">Blastocystis sp. subtype 1 (strain ATCC 50177 / NandII)</name>
    <dbReference type="NCBI Taxonomy" id="478820"/>
    <lineage>
        <taxon>Eukaryota</taxon>
        <taxon>Sar</taxon>
        <taxon>Stramenopiles</taxon>
        <taxon>Bigyra</taxon>
        <taxon>Opalozoa</taxon>
        <taxon>Opalinata</taxon>
        <taxon>Blastocystidae</taxon>
        <taxon>Blastocystis</taxon>
    </lineage>
</organism>
<dbReference type="GO" id="GO:0005787">
    <property type="term" value="C:signal peptidase complex"/>
    <property type="evidence" value="ECO:0007669"/>
    <property type="project" value="UniProtKB-UniRule"/>
</dbReference>
<protein>
    <recommendedName>
        <fullName evidence="3 8">Signal peptidase complex subunit 2</fullName>
    </recommendedName>
</protein>
<comment type="subcellular location">
    <subcellularLocation>
        <location evidence="1 8">Endoplasmic reticulum membrane</location>
        <topology evidence="1 8">Multi-pass membrane protein</topology>
    </subcellularLocation>
</comment>
<evidence type="ECO:0000313" key="10">
    <source>
        <dbReference type="Proteomes" id="UP000078348"/>
    </source>
</evidence>
<proteinExistence type="inferred from homology"/>
<comment type="function">
    <text evidence="8">Component of the signal peptidase complex (SPC) which catalyzes the cleavage of N-terminal signal sequences from nascent proteins as they are translocated into the lumen of the endoplasmic reticulum. Enhances the enzymatic activity of SPC and facilitates the interactions between different components of the translocation site.</text>
</comment>
<evidence type="ECO:0000256" key="5">
    <source>
        <dbReference type="ARBA" id="ARBA00022824"/>
    </source>
</evidence>
<dbReference type="OrthoDB" id="199544at2759"/>
<keyword evidence="4 8" id="KW-0812">Transmembrane</keyword>
<dbReference type="AlphaFoldDB" id="A0A196S901"/>
<evidence type="ECO:0000256" key="8">
    <source>
        <dbReference type="RuleBase" id="RU368033"/>
    </source>
</evidence>
<sequence length="191" mass="21811">MTIKHVEEMRITELGDNKVMKQAVDNAYFSALIENDVKPNYVYDIIIYSLRAINVCCAFANYFLYKDYYSTRDMVIMLSIIYYLFCGIDYLVNSIFVKGAFLIGNLPSGSKYSYAKGFRAESTCNFGDEDYTLHMTATVGEEKVEYVMKKPVASYFEEDGLLRQDVVAEDASAALEQFRSVLHKAASKKRD</sequence>